<keyword evidence="2" id="KW-0479">Metal-binding</keyword>
<evidence type="ECO:0000256" key="3">
    <source>
        <dbReference type="ARBA" id="ARBA00022801"/>
    </source>
</evidence>
<dbReference type="PANTHER" id="PTHR43808:SF32">
    <property type="entry name" value="ARGE_DAPE-RELATED DEACYLASE"/>
    <property type="match status" value="1"/>
</dbReference>
<name>A0A075P0K6_9ALTE</name>
<dbReference type="PANTHER" id="PTHR43808">
    <property type="entry name" value="ACETYLORNITHINE DEACETYLASE"/>
    <property type="match status" value="1"/>
</dbReference>
<dbReference type="PROSITE" id="PS00759">
    <property type="entry name" value="ARGE_DAPE_CPG2_2"/>
    <property type="match status" value="1"/>
</dbReference>
<dbReference type="Gene3D" id="3.30.70.360">
    <property type="match status" value="1"/>
</dbReference>
<keyword evidence="4" id="KW-0862">Zinc</keyword>
<evidence type="ECO:0000256" key="5">
    <source>
        <dbReference type="ARBA" id="ARBA00023285"/>
    </source>
</evidence>
<dbReference type="SUPFAM" id="SSF55031">
    <property type="entry name" value="Bacterial exopeptidase dimerisation domain"/>
    <property type="match status" value="1"/>
</dbReference>
<dbReference type="AlphaFoldDB" id="A0A075P0K6"/>
<accession>A0A075P0K6</accession>
<evidence type="ECO:0000256" key="4">
    <source>
        <dbReference type="ARBA" id="ARBA00022833"/>
    </source>
</evidence>
<comment type="cofactor">
    <cofactor evidence="1">
        <name>Zn(2+)</name>
        <dbReference type="ChEBI" id="CHEBI:29105"/>
    </cofactor>
</comment>
<proteinExistence type="predicted"/>
<reference evidence="8 9" key="1">
    <citation type="submission" date="2014-06" db="EMBL/GenBank/DDBJ databases">
        <title>Genomes of Alteromonas australica, a world apart.</title>
        <authorList>
            <person name="Gonzaga A."/>
            <person name="Lopez-Perez M."/>
            <person name="Rodriguez-Valera F."/>
        </authorList>
    </citation>
    <scope>NUCLEOTIDE SEQUENCE [LARGE SCALE GENOMIC DNA]</scope>
    <source>
        <strain evidence="8 9">H 17</strain>
    </source>
</reference>
<evidence type="ECO:0000256" key="1">
    <source>
        <dbReference type="ARBA" id="ARBA00001947"/>
    </source>
</evidence>
<sequence length="440" mass="47420">MIKFIKRINVNTLLVSLLVLTSQPCMANSNDIEEKIVHHINQHLQQSQALLEKTVNINSGTMNFSGVKAVGAAYATEFEELGFETLWVDGSEFNRAGHLVASYGNMGPKILMIGHLDTVFAKDDHFQTFLPVDDTHIAGPGITDMKGGDVIIISALRTLKALNLLDKVNIKVVMTGDEESSGKPLSLSKKALIDAAKWADIALGFEDADGDIKTAVVARRGSINWQLEVTGKPAHSSQIFTDQVGYGAVFETARILNAFREKLAGIGNITFNPGLIAGGTEVSTDAETSTLQAYGKTNVVAKSVVVKGGIRTLSLQELEHAKQVMQEIVADSLLHTSGRLTFEEGYPPMAPTDKNYALLEMYSDVSESLGYGPIAPVNPRNAGAADISFAANYVEMAIDGLGLMGEGGHTKDEVADMTTFSQNMHKTAVLLYRLGEYGIQ</sequence>
<dbReference type="InterPro" id="IPR002933">
    <property type="entry name" value="Peptidase_M20"/>
</dbReference>
<keyword evidence="3" id="KW-0378">Hydrolase</keyword>
<dbReference type="GeneID" id="78254584"/>
<evidence type="ECO:0000256" key="6">
    <source>
        <dbReference type="SAM" id="SignalP"/>
    </source>
</evidence>
<keyword evidence="6" id="KW-0732">Signal</keyword>
<dbReference type="GO" id="GO:0046872">
    <property type="term" value="F:metal ion binding"/>
    <property type="evidence" value="ECO:0007669"/>
    <property type="project" value="UniProtKB-KW"/>
</dbReference>
<dbReference type="KEGG" id="aal:EP13_06615"/>
<evidence type="ECO:0000259" key="7">
    <source>
        <dbReference type="Pfam" id="PF07687"/>
    </source>
</evidence>
<organism evidence="8 9">
    <name type="scientific">Alteromonas australica</name>
    <dbReference type="NCBI Taxonomy" id="589873"/>
    <lineage>
        <taxon>Bacteria</taxon>
        <taxon>Pseudomonadati</taxon>
        <taxon>Pseudomonadota</taxon>
        <taxon>Gammaproteobacteria</taxon>
        <taxon>Alteromonadales</taxon>
        <taxon>Alteromonadaceae</taxon>
        <taxon>Alteromonas/Salinimonas group</taxon>
        <taxon>Alteromonas</taxon>
    </lineage>
</organism>
<dbReference type="InterPro" id="IPR011650">
    <property type="entry name" value="Peptidase_M20_dimer"/>
</dbReference>
<evidence type="ECO:0000256" key="2">
    <source>
        <dbReference type="ARBA" id="ARBA00022723"/>
    </source>
</evidence>
<dbReference type="Pfam" id="PF07687">
    <property type="entry name" value="M20_dimer"/>
    <property type="match status" value="1"/>
</dbReference>
<dbReference type="Pfam" id="PF01546">
    <property type="entry name" value="Peptidase_M20"/>
    <property type="match status" value="1"/>
</dbReference>
<feature type="domain" description="Peptidase M20 dimerisation" evidence="7">
    <location>
        <begin position="217"/>
        <end position="333"/>
    </location>
</feature>
<dbReference type="SUPFAM" id="SSF53187">
    <property type="entry name" value="Zn-dependent exopeptidases"/>
    <property type="match status" value="1"/>
</dbReference>
<keyword evidence="9" id="KW-1185">Reference proteome</keyword>
<feature type="chain" id="PRO_5001707999" evidence="6">
    <location>
        <begin position="28"/>
        <end position="440"/>
    </location>
</feature>
<gene>
    <name evidence="8" type="ORF">EP13_06615</name>
</gene>
<feature type="signal peptide" evidence="6">
    <location>
        <begin position="1"/>
        <end position="27"/>
    </location>
</feature>
<dbReference type="GO" id="GO:0016787">
    <property type="term" value="F:hydrolase activity"/>
    <property type="evidence" value="ECO:0007669"/>
    <property type="project" value="UniProtKB-KW"/>
</dbReference>
<protein>
    <submittedName>
        <fullName evidence="8">Peptidase M20</fullName>
    </submittedName>
</protein>
<keyword evidence="5" id="KW-0170">Cobalt</keyword>
<dbReference type="Proteomes" id="UP000056090">
    <property type="component" value="Chromosome"/>
</dbReference>
<evidence type="ECO:0000313" key="9">
    <source>
        <dbReference type="Proteomes" id="UP000056090"/>
    </source>
</evidence>
<dbReference type="InterPro" id="IPR001261">
    <property type="entry name" value="ArgE/DapE_CS"/>
</dbReference>
<dbReference type="eggNOG" id="COG0624">
    <property type="taxonomic scope" value="Bacteria"/>
</dbReference>
<dbReference type="InterPro" id="IPR036264">
    <property type="entry name" value="Bact_exopeptidase_dim_dom"/>
</dbReference>
<dbReference type="RefSeq" id="WP_044056574.1">
    <property type="nucleotide sequence ID" value="NZ_CBCSKJ010000001.1"/>
</dbReference>
<dbReference type="Gene3D" id="3.40.630.10">
    <property type="entry name" value="Zn peptidases"/>
    <property type="match status" value="1"/>
</dbReference>
<dbReference type="EMBL" id="CP008849">
    <property type="protein sequence ID" value="AIF98390.1"/>
    <property type="molecule type" value="Genomic_DNA"/>
</dbReference>
<evidence type="ECO:0000313" key="8">
    <source>
        <dbReference type="EMBL" id="AIF98390.1"/>
    </source>
</evidence>
<dbReference type="PROSITE" id="PS00758">
    <property type="entry name" value="ARGE_DAPE_CPG2_1"/>
    <property type="match status" value="1"/>
</dbReference>
<dbReference type="InterPro" id="IPR050072">
    <property type="entry name" value="Peptidase_M20A"/>
</dbReference>